<accession>A0A916F9G4</accession>
<sequence length="45" mass="5369">MIIVTIILQKRHVLDLNIFLETQSVAMMQHRCFHGFNKIDIEQMI</sequence>
<evidence type="ECO:0000313" key="2">
    <source>
        <dbReference type="Proteomes" id="UP000675882"/>
    </source>
</evidence>
<proteinExistence type="predicted"/>
<dbReference type="EMBL" id="CAJNBL010000010">
    <property type="protein sequence ID" value="CAE6707953.1"/>
    <property type="molecule type" value="Genomic_DNA"/>
</dbReference>
<evidence type="ECO:0000313" key="1">
    <source>
        <dbReference type="EMBL" id="CAE6707953.1"/>
    </source>
</evidence>
<comment type="caution">
    <text evidence="1">The sequence shown here is derived from an EMBL/GenBank/DDBJ whole genome shotgun (WGS) entry which is preliminary data.</text>
</comment>
<reference evidence="1" key="1">
    <citation type="submission" date="2021-02" db="EMBL/GenBank/DDBJ databases">
        <authorList>
            <person name="Han P."/>
        </authorList>
    </citation>
    <scope>NUCLEOTIDE SEQUENCE</scope>
    <source>
        <strain evidence="1">Candidatus Nitrotoga sp. ZN8</strain>
    </source>
</reference>
<gene>
    <name evidence="1" type="ORF">NTGZN8_180059</name>
</gene>
<organism evidence="1 2">
    <name type="scientific">Candidatus Nitrotoga fabula</name>
    <dbReference type="NCBI Taxonomy" id="2182327"/>
    <lineage>
        <taxon>Bacteria</taxon>
        <taxon>Pseudomonadati</taxon>
        <taxon>Pseudomonadota</taxon>
        <taxon>Betaproteobacteria</taxon>
        <taxon>Nitrosomonadales</taxon>
        <taxon>Gallionellaceae</taxon>
        <taxon>Candidatus Nitrotoga</taxon>
    </lineage>
</organism>
<dbReference type="AlphaFoldDB" id="A0A916F9G4"/>
<name>A0A916F9G4_9PROT</name>
<dbReference type="Proteomes" id="UP000675882">
    <property type="component" value="Unassembled WGS sequence"/>
</dbReference>
<protein>
    <submittedName>
        <fullName evidence="1">Uncharacterized protein</fullName>
    </submittedName>
</protein>
<keyword evidence="2" id="KW-1185">Reference proteome</keyword>